<dbReference type="PANTHER" id="PTHR43877">
    <property type="entry name" value="AMINOALKYLPHOSPHONATE N-ACETYLTRANSFERASE-RELATED-RELATED"/>
    <property type="match status" value="1"/>
</dbReference>
<gene>
    <name evidence="4" type="ORF">NBC122_02426</name>
</gene>
<evidence type="ECO:0000256" key="2">
    <source>
        <dbReference type="ARBA" id="ARBA00023315"/>
    </source>
</evidence>
<dbReference type="PROSITE" id="PS51186">
    <property type="entry name" value="GNAT"/>
    <property type="match status" value="1"/>
</dbReference>
<reference evidence="4 5" key="1">
    <citation type="submission" date="2019-03" db="EMBL/GenBank/DDBJ databases">
        <authorList>
            <person name="Kim H."/>
            <person name="Yu S.-M."/>
        </authorList>
    </citation>
    <scope>NUCLEOTIDE SEQUENCE [LARGE SCALE GENOMIC DNA]</scope>
    <source>
        <strain evidence="4 5">NBC122</strain>
    </source>
</reference>
<protein>
    <recommendedName>
        <fullName evidence="3">N-acetyltransferase domain-containing protein</fullName>
    </recommendedName>
</protein>
<dbReference type="SUPFAM" id="SSF55729">
    <property type="entry name" value="Acyl-CoA N-acyltransferases (Nat)"/>
    <property type="match status" value="1"/>
</dbReference>
<sequence>MNQQNAAIFNENKIFFKFVKEKSKSMSKLEEQFHFRKAVSDDKETIWKILQQAIERRKNDGSTQWQDGYPNPETIENDIQKNYGFVLTSDHDILGYVAVISDIEPAYESIEGKWLSDGKYIVVHRVAVSRESAGKGIATHIFKEIEKFALSQNILSIKVDTNFDNYPMLKILEKLGYQYCGEVYFRNAARKAFEKLLDWQS</sequence>
<evidence type="ECO:0000313" key="5">
    <source>
        <dbReference type="Proteomes" id="UP000294419"/>
    </source>
</evidence>
<dbReference type="CDD" id="cd04301">
    <property type="entry name" value="NAT_SF"/>
    <property type="match status" value="1"/>
</dbReference>
<dbReference type="GO" id="GO:0016747">
    <property type="term" value="F:acyltransferase activity, transferring groups other than amino-acyl groups"/>
    <property type="evidence" value="ECO:0007669"/>
    <property type="project" value="InterPro"/>
</dbReference>
<keyword evidence="1" id="KW-0808">Transferase</keyword>
<dbReference type="PANTHER" id="PTHR43877:SF2">
    <property type="entry name" value="AMINOALKYLPHOSPHONATE N-ACETYLTRANSFERASE-RELATED"/>
    <property type="match status" value="1"/>
</dbReference>
<keyword evidence="5" id="KW-1185">Reference proteome</keyword>
<dbReference type="EMBL" id="CP037954">
    <property type="protein sequence ID" value="QBO59230.1"/>
    <property type="molecule type" value="Genomic_DNA"/>
</dbReference>
<evidence type="ECO:0000313" key="4">
    <source>
        <dbReference type="EMBL" id="QBO59230.1"/>
    </source>
</evidence>
<evidence type="ECO:0000256" key="1">
    <source>
        <dbReference type="ARBA" id="ARBA00022679"/>
    </source>
</evidence>
<dbReference type="InterPro" id="IPR000182">
    <property type="entry name" value="GNAT_dom"/>
</dbReference>
<evidence type="ECO:0000259" key="3">
    <source>
        <dbReference type="PROSITE" id="PS51186"/>
    </source>
</evidence>
<organism evidence="4 5">
    <name type="scientific">Chryseobacterium salivictor</name>
    <dbReference type="NCBI Taxonomy" id="2547600"/>
    <lineage>
        <taxon>Bacteria</taxon>
        <taxon>Pseudomonadati</taxon>
        <taxon>Bacteroidota</taxon>
        <taxon>Flavobacteriia</taxon>
        <taxon>Flavobacteriales</taxon>
        <taxon>Weeksellaceae</taxon>
        <taxon>Chryseobacterium group</taxon>
        <taxon>Chryseobacterium</taxon>
    </lineage>
</organism>
<dbReference type="Pfam" id="PF00583">
    <property type="entry name" value="Acetyltransf_1"/>
    <property type="match status" value="1"/>
</dbReference>
<dbReference type="KEGG" id="csal:NBC122_02426"/>
<dbReference type="Proteomes" id="UP000294419">
    <property type="component" value="Chromosome"/>
</dbReference>
<dbReference type="InterPro" id="IPR016181">
    <property type="entry name" value="Acyl_CoA_acyltransferase"/>
</dbReference>
<dbReference type="InterPro" id="IPR050832">
    <property type="entry name" value="Bact_Acetyltransf"/>
</dbReference>
<accession>A0A4P6ZHH9</accession>
<name>A0A4P6ZHH9_9FLAO</name>
<proteinExistence type="predicted"/>
<feature type="domain" description="N-acetyltransferase" evidence="3">
    <location>
        <begin position="33"/>
        <end position="200"/>
    </location>
</feature>
<dbReference type="AlphaFoldDB" id="A0A4P6ZHH9"/>
<keyword evidence="2" id="KW-0012">Acyltransferase</keyword>
<dbReference type="Gene3D" id="3.40.630.30">
    <property type="match status" value="1"/>
</dbReference>